<dbReference type="SUPFAM" id="SSF52540">
    <property type="entry name" value="P-loop containing nucleoside triphosphate hydrolases"/>
    <property type="match status" value="1"/>
</dbReference>
<evidence type="ECO:0008006" key="2">
    <source>
        <dbReference type="Google" id="ProtNLM"/>
    </source>
</evidence>
<gene>
    <name evidence="1" type="ORF">UFOVP84_59</name>
</gene>
<reference evidence="1" key="1">
    <citation type="submission" date="2020-04" db="EMBL/GenBank/DDBJ databases">
        <authorList>
            <person name="Chiriac C."/>
            <person name="Salcher M."/>
            <person name="Ghai R."/>
            <person name="Kavagutti S V."/>
        </authorList>
    </citation>
    <scope>NUCLEOTIDE SEQUENCE</scope>
</reference>
<dbReference type="Gene3D" id="3.40.50.300">
    <property type="entry name" value="P-loop containing nucleotide triphosphate hydrolases"/>
    <property type="match status" value="1"/>
</dbReference>
<name>A0A6J5L0K8_9CAUD</name>
<dbReference type="EMBL" id="LR796208">
    <property type="protein sequence ID" value="CAB4127142.1"/>
    <property type="molecule type" value="Genomic_DNA"/>
</dbReference>
<proteinExistence type="predicted"/>
<evidence type="ECO:0000313" key="1">
    <source>
        <dbReference type="EMBL" id="CAB4127142.1"/>
    </source>
</evidence>
<sequence length="90" mass="10420">MNGTLSTGTNIPSIRNVIFAHPSKSKIRNLQSIGRGLRLDDGKNECTLYDICDDLKWKSWKNTTLNHAMERYKIYAAEQFKMKIIEVEMK</sequence>
<protein>
    <recommendedName>
        <fullName evidence="2">Helicase C-terminal domain-containing protein</fullName>
    </recommendedName>
</protein>
<dbReference type="InterPro" id="IPR050742">
    <property type="entry name" value="Helicase_Restrict-Modif_Enz"/>
</dbReference>
<accession>A0A6J5L0K8</accession>
<organism evidence="1">
    <name type="scientific">uncultured Caudovirales phage</name>
    <dbReference type="NCBI Taxonomy" id="2100421"/>
    <lineage>
        <taxon>Viruses</taxon>
        <taxon>Duplodnaviria</taxon>
        <taxon>Heunggongvirae</taxon>
        <taxon>Uroviricota</taxon>
        <taxon>Caudoviricetes</taxon>
        <taxon>Peduoviridae</taxon>
        <taxon>Maltschvirus</taxon>
        <taxon>Maltschvirus maltsch</taxon>
    </lineage>
</organism>
<dbReference type="PANTHER" id="PTHR47396:SF1">
    <property type="entry name" value="ATP-DEPENDENT HELICASE IRC3-RELATED"/>
    <property type="match status" value="1"/>
</dbReference>
<dbReference type="PANTHER" id="PTHR47396">
    <property type="entry name" value="TYPE I RESTRICTION ENZYME ECOKI R PROTEIN"/>
    <property type="match status" value="1"/>
</dbReference>
<dbReference type="InterPro" id="IPR027417">
    <property type="entry name" value="P-loop_NTPase"/>
</dbReference>